<dbReference type="PANTHER" id="PTHR44329">
    <property type="entry name" value="SERINE/THREONINE-PROTEIN KINASE TNNI3K-RELATED"/>
    <property type="match status" value="1"/>
</dbReference>
<keyword evidence="4" id="KW-0808">Transferase</keyword>
<dbReference type="SUPFAM" id="SSF56112">
    <property type="entry name" value="Protein kinase-like (PK-like)"/>
    <property type="match status" value="1"/>
</dbReference>
<dbReference type="OrthoDB" id="10261027at2759"/>
<dbReference type="InterPro" id="IPR051681">
    <property type="entry name" value="Ser/Thr_Kinases-Pseudokinases"/>
</dbReference>
<accession>A0A433CWE6</accession>
<dbReference type="InterPro" id="IPR001245">
    <property type="entry name" value="Ser-Thr/Tyr_kinase_cat_dom"/>
</dbReference>
<name>A0A433CWE6_9FUNG</name>
<comment type="caution">
    <text evidence="4">The sequence shown here is derived from an EMBL/GenBank/DDBJ whole genome shotgun (WGS) entry which is preliminary data.</text>
</comment>
<keyword evidence="5" id="KW-1185">Reference proteome</keyword>
<dbReference type="Proteomes" id="UP000268093">
    <property type="component" value="Unassembled WGS sequence"/>
</dbReference>
<dbReference type="PANTHER" id="PTHR44329:SF298">
    <property type="entry name" value="MIXED LINEAGE KINASE DOMAIN-LIKE PROTEIN"/>
    <property type="match status" value="1"/>
</dbReference>
<feature type="domain" description="Protein kinase" evidence="3">
    <location>
        <begin position="1"/>
        <end position="202"/>
    </location>
</feature>
<dbReference type="GO" id="GO:0005524">
    <property type="term" value="F:ATP binding"/>
    <property type="evidence" value="ECO:0007669"/>
    <property type="project" value="UniProtKB-KW"/>
</dbReference>
<dbReference type="InterPro" id="IPR011009">
    <property type="entry name" value="Kinase-like_dom_sf"/>
</dbReference>
<dbReference type="GO" id="GO:0004674">
    <property type="term" value="F:protein serine/threonine kinase activity"/>
    <property type="evidence" value="ECO:0007669"/>
    <property type="project" value="TreeGrafter"/>
</dbReference>
<reference evidence="4 5" key="1">
    <citation type="journal article" date="2018" name="New Phytol.">
        <title>Phylogenomics of Endogonaceae and evolution of mycorrhizas within Mucoromycota.</title>
        <authorList>
            <person name="Chang Y."/>
            <person name="Desiro A."/>
            <person name="Na H."/>
            <person name="Sandor L."/>
            <person name="Lipzen A."/>
            <person name="Clum A."/>
            <person name="Barry K."/>
            <person name="Grigoriev I.V."/>
            <person name="Martin F.M."/>
            <person name="Stajich J.E."/>
            <person name="Smith M.E."/>
            <person name="Bonito G."/>
            <person name="Spatafora J.W."/>
        </authorList>
    </citation>
    <scope>NUCLEOTIDE SEQUENCE [LARGE SCALE GENOMIC DNA]</scope>
    <source>
        <strain evidence="4 5">GMNB39</strain>
    </source>
</reference>
<proteinExistence type="predicted"/>
<dbReference type="InterPro" id="IPR000719">
    <property type="entry name" value="Prot_kinase_dom"/>
</dbReference>
<dbReference type="EMBL" id="RBNI01012157">
    <property type="protein sequence ID" value="RUP42906.1"/>
    <property type="molecule type" value="Genomic_DNA"/>
</dbReference>
<evidence type="ECO:0000256" key="2">
    <source>
        <dbReference type="ARBA" id="ARBA00022840"/>
    </source>
</evidence>
<keyword evidence="4" id="KW-0418">Kinase</keyword>
<evidence type="ECO:0000259" key="3">
    <source>
        <dbReference type="PROSITE" id="PS50011"/>
    </source>
</evidence>
<keyword evidence="1" id="KW-0547">Nucleotide-binding</keyword>
<keyword evidence="2" id="KW-0067">ATP-binding</keyword>
<evidence type="ECO:0000313" key="4">
    <source>
        <dbReference type="EMBL" id="RUP42906.1"/>
    </source>
</evidence>
<dbReference type="Pfam" id="PF07714">
    <property type="entry name" value="PK_Tyr_Ser-Thr"/>
    <property type="match status" value="1"/>
</dbReference>
<sequence length="293" mass="33513">MCTTTLSSVFFNETTIEMWGLTKSEHGQYMIIMQYAPKGCADTRSLAFRDWQTALQDAYCIADLLSRLHRQELVHKDLHCGNVVFNRSGKASLVDLGLSQLIQETHNEDGIYGRLEYIPPEVIDGHPYTMESDVYCLGTLIWQLVVGVPPRGNAAQAVRERRDRMREEDIPGAPEGFMEIVRLCWNPNPDRRPPAEYVSGFLLNLFTEQSNRRTLLIWILYHSFRLRLPRKILPVKPSRDTRDFIASRRAAHLLETGSAIFGPEASATSAAQRTPAYTSKFYTTQELYRLSLR</sequence>
<evidence type="ECO:0000256" key="1">
    <source>
        <dbReference type="ARBA" id="ARBA00022741"/>
    </source>
</evidence>
<gene>
    <name evidence="4" type="ORF">BC936DRAFT_137920</name>
</gene>
<dbReference type="AlphaFoldDB" id="A0A433CWE6"/>
<organism evidence="4 5">
    <name type="scientific">Jimgerdemannia flammicorona</name>
    <dbReference type="NCBI Taxonomy" id="994334"/>
    <lineage>
        <taxon>Eukaryota</taxon>
        <taxon>Fungi</taxon>
        <taxon>Fungi incertae sedis</taxon>
        <taxon>Mucoromycota</taxon>
        <taxon>Mucoromycotina</taxon>
        <taxon>Endogonomycetes</taxon>
        <taxon>Endogonales</taxon>
        <taxon>Endogonaceae</taxon>
        <taxon>Jimgerdemannia</taxon>
    </lineage>
</organism>
<dbReference type="PROSITE" id="PS50011">
    <property type="entry name" value="PROTEIN_KINASE_DOM"/>
    <property type="match status" value="1"/>
</dbReference>
<protein>
    <submittedName>
        <fullName evidence="4">Kinase-like domain-containing protein</fullName>
    </submittedName>
</protein>
<dbReference type="Gene3D" id="1.10.510.10">
    <property type="entry name" value="Transferase(Phosphotransferase) domain 1"/>
    <property type="match status" value="1"/>
</dbReference>
<evidence type="ECO:0000313" key="5">
    <source>
        <dbReference type="Proteomes" id="UP000268093"/>
    </source>
</evidence>